<evidence type="ECO:0000313" key="4">
    <source>
        <dbReference type="Proteomes" id="UP000290189"/>
    </source>
</evidence>
<dbReference type="AlphaFoldDB" id="A0A3P3YFS3"/>
<dbReference type="PANTHER" id="PTHR12296">
    <property type="entry name" value="DENN DOMAIN-CONTAINING PROTEIN 4"/>
    <property type="match status" value="1"/>
</dbReference>
<organism evidence="3 4">
    <name type="scientific">Plasmodiophora brassicae</name>
    <name type="common">Clubroot disease agent</name>
    <dbReference type="NCBI Taxonomy" id="37360"/>
    <lineage>
        <taxon>Eukaryota</taxon>
        <taxon>Sar</taxon>
        <taxon>Rhizaria</taxon>
        <taxon>Endomyxa</taxon>
        <taxon>Phytomyxea</taxon>
        <taxon>Plasmodiophorida</taxon>
        <taxon>Plasmodiophoridae</taxon>
        <taxon>Plasmodiophora</taxon>
    </lineage>
</organism>
<sequence>MMLGGGSSGDVVDAKRIVTICKAAGILRTARIRALLVALMRWHDATVRTKLLSMQPTMARDASTIPIPDGMTHRPRQKSVMEDIALRSVASDVKGDDMGSSPRHRAVSSKGSIFGRRGSVILMDTLPMLDTKADPASPAMSPANGSPVMAKSSPTGTASLGDLGESPDQLNKSLLRAQVRMRWREAIQRIIALRKLALEKDPSAKPGSGAQTTALTTATSTTDADSQANDAGVSGRLVDYFIVFGVHPPKEFEKVNFSLLSEEQIESVLRRAQVFAGIVDRYPREDYKDCPVSDVWTSLAFPTGILLSWVRRQPKSHFAVVTFQDGRKCFLTFLQFDQPMSELLDMPPSLSGKELYTPKAICLVSQYPHLSTFRKMLSQLYSVASTPSCSTPVERFIAQITLELPLPIPEKMGISVMISDPGDPVRLSVSPLRDPLTSRLPLRLLFDILGVDSILGILSAMIFEQRILLHSNSLSALTIVCQTMLQVFYPFQWSSVYVPVLAELMLDAYQCPQPYIQGVHTKYLAQFTELNDIVLVDLDHDVIRCSSPLPRLPQIAGGALWTRLGEVMERMSSERDNVSVGADDPYSVSASSKFDREVTTAFLTFYADLCSGFRRFLFFINDVPFFNGSGFLKSKNLDEGAYNFLAKVIESRAFDGFLEQESEPSLYNDFLATGNPEVLLKIHEIESRSVEHYQLTPPKPVPGGRMAQAKHAFAKPLRQEYLNAGERVRLSRSGFQPSAPRRATKRRPLQNAMISQSDQIQYYMSRIFANEGLNEKDVQSMAYLLQNDDARQCLASILRQPQAKGPDLCLSDSSFESLAATLQTMLQCCHHVDDYVNATGVLDAATKFFCEDDNGDRVFIESAIRDHPIWNRQSFWESFMQQAMSSAPARPDKREDFVVDWLMNAAHRMLTYRVAGDDVLGVVQRLCSQHNVPESRVDELRKLVRNAEQALAID</sequence>
<dbReference type="PROSITE" id="PS50211">
    <property type="entry name" value="DENN"/>
    <property type="match status" value="1"/>
</dbReference>
<dbReference type="GO" id="GO:0031410">
    <property type="term" value="C:cytoplasmic vesicle"/>
    <property type="evidence" value="ECO:0007669"/>
    <property type="project" value="TreeGrafter"/>
</dbReference>
<dbReference type="InterPro" id="IPR001194">
    <property type="entry name" value="cDENN_dom"/>
</dbReference>
<evidence type="ECO:0000256" key="1">
    <source>
        <dbReference type="SAM" id="MobiDB-lite"/>
    </source>
</evidence>
<feature type="domain" description="UDENN" evidence="2">
    <location>
        <begin position="260"/>
        <end position="669"/>
    </location>
</feature>
<gene>
    <name evidence="3" type="ORF">PLBR_LOCUS6045</name>
</gene>
<name>A0A3P3YFS3_PLABS</name>
<dbReference type="Gene3D" id="3.30.450.200">
    <property type="match status" value="1"/>
</dbReference>
<protein>
    <recommendedName>
        <fullName evidence="2">UDENN domain-containing protein</fullName>
    </recommendedName>
</protein>
<feature type="region of interest" description="Disordered" evidence="1">
    <location>
        <begin position="134"/>
        <end position="165"/>
    </location>
</feature>
<dbReference type="SMART" id="SM00799">
    <property type="entry name" value="DENN"/>
    <property type="match status" value="1"/>
</dbReference>
<dbReference type="InterPro" id="IPR005113">
    <property type="entry name" value="uDENN_dom"/>
</dbReference>
<evidence type="ECO:0000259" key="2">
    <source>
        <dbReference type="PROSITE" id="PS50211"/>
    </source>
</evidence>
<dbReference type="InterPro" id="IPR043153">
    <property type="entry name" value="DENN_C"/>
</dbReference>
<geneLocation type="mitochondrion" evidence="3"/>
<dbReference type="InterPro" id="IPR022096">
    <property type="entry name" value="SBF1/SBF2"/>
</dbReference>
<proteinExistence type="predicted"/>
<dbReference type="Gene3D" id="3.40.50.11500">
    <property type="match status" value="1"/>
</dbReference>
<dbReference type="EMBL" id="OVEO01000010">
    <property type="protein sequence ID" value="SPQ98830.1"/>
    <property type="molecule type" value="Genomic_DNA"/>
</dbReference>
<dbReference type="Proteomes" id="UP000290189">
    <property type="component" value="Unassembled WGS sequence"/>
</dbReference>
<dbReference type="Pfam" id="PF02141">
    <property type="entry name" value="DENN"/>
    <property type="match status" value="1"/>
</dbReference>
<feature type="compositionally biased region" description="Low complexity" evidence="1">
    <location>
        <begin position="210"/>
        <end position="228"/>
    </location>
</feature>
<keyword evidence="3" id="KW-0496">Mitochondrion</keyword>
<dbReference type="Pfam" id="PF12335">
    <property type="entry name" value="SBF2"/>
    <property type="match status" value="1"/>
</dbReference>
<evidence type="ECO:0000313" key="3">
    <source>
        <dbReference type="EMBL" id="SPQ98830.1"/>
    </source>
</evidence>
<dbReference type="GO" id="GO:0032483">
    <property type="term" value="P:regulation of Rab protein signal transduction"/>
    <property type="evidence" value="ECO:0007669"/>
    <property type="project" value="TreeGrafter"/>
</dbReference>
<dbReference type="Pfam" id="PF03456">
    <property type="entry name" value="uDENN"/>
    <property type="match status" value="1"/>
</dbReference>
<accession>A0A3P3YFS3</accession>
<dbReference type="InterPro" id="IPR051696">
    <property type="entry name" value="DENN_Domain_GEFs"/>
</dbReference>
<reference evidence="3 4" key="1">
    <citation type="submission" date="2018-03" db="EMBL/GenBank/DDBJ databases">
        <authorList>
            <person name="Fogelqvist J."/>
        </authorList>
    </citation>
    <scope>NUCLEOTIDE SEQUENCE [LARGE SCALE GENOMIC DNA]</scope>
</reference>
<feature type="region of interest" description="Disordered" evidence="1">
    <location>
        <begin position="201"/>
        <end position="228"/>
    </location>
</feature>
<dbReference type="InterPro" id="IPR037516">
    <property type="entry name" value="Tripartite_DENN"/>
</dbReference>
<dbReference type="SMART" id="SM00800">
    <property type="entry name" value="uDENN"/>
    <property type="match status" value="1"/>
</dbReference>
<dbReference type="PANTHER" id="PTHR12296:SF21">
    <property type="entry name" value="DENN DOMAIN-CONTAINING PROTEIN 3"/>
    <property type="match status" value="1"/>
</dbReference>